<name>X5GVM9_9RICK</name>
<protein>
    <submittedName>
        <fullName evidence="1">Uncharacterized protein</fullName>
    </submittedName>
</protein>
<gene>
    <name evidence="1" type="ORF">NHE_0139</name>
</gene>
<reference evidence="1 2" key="1">
    <citation type="submission" date="2014-03" db="EMBL/GenBank/DDBJ databases">
        <title>Sequencing and Comparison of Genomes and Transcriptome Profiles of Human Ehrlichiosis Agents.</title>
        <authorList>
            <person name="Lin M."/>
            <person name="Daugherty S.C."/>
            <person name="Nagaraj S."/>
            <person name="Cheng Z."/>
            <person name="Xiong Q."/>
            <person name="Lin F.-Y."/>
            <person name="Sengamalay N."/>
            <person name="Ott S."/>
            <person name="Godinez A."/>
            <person name="Tallon L.J."/>
            <person name="Sadzewicz L."/>
            <person name="Fraser C.M."/>
            <person name="Dunning Hotopp J.C."/>
            <person name="Rikihisa Y."/>
        </authorList>
    </citation>
    <scope>NUCLEOTIDE SEQUENCE [LARGE SCALE GENOMIC DNA]</scope>
    <source>
        <strain evidence="1 2">Oregon</strain>
    </source>
</reference>
<dbReference type="HOGENOM" id="CLU_3254663_0_0_5"/>
<dbReference type="KEGG" id="nhm:NHE_0139"/>
<organism evidence="1 2">
    <name type="scientific">Neorickettsia helminthoeca str. Oregon</name>
    <dbReference type="NCBI Taxonomy" id="1286528"/>
    <lineage>
        <taxon>Bacteria</taxon>
        <taxon>Pseudomonadati</taxon>
        <taxon>Pseudomonadota</taxon>
        <taxon>Alphaproteobacteria</taxon>
        <taxon>Rickettsiales</taxon>
        <taxon>Anaplasmataceae</taxon>
        <taxon>Neorickettsia</taxon>
    </lineage>
</organism>
<evidence type="ECO:0000313" key="1">
    <source>
        <dbReference type="EMBL" id="AHX11107.1"/>
    </source>
</evidence>
<sequence length="42" mass="5013">MNPTHLAGSPETYTDKHRDHEKLKKIILKNKEKLKHLYDPFP</sequence>
<accession>X5GVM9</accession>
<keyword evidence="2" id="KW-1185">Reference proteome</keyword>
<evidence type="ECO:0000313" key="2">
    <source>
        <dbReference type="Proteomes" id="UP000023755"/>
    </source>
</evidence>
<dbReference type="Proteomes" id="UP000023755">
    <property type="component" value="Chromosome"/>
</dbReference>
<dbReference type="AlphaFoldDB" id="X5GVM9"/>
<dbReference type="EMBL" id="CP007481">
    <property type="protein sequence ID" value="AHX11107.1"/>
    <property type="molecule type" value="Genomic_DNA"/>
</dbReference>
<proteinExistence type="predicted"/>